<protein>
    <submittedName>
        <fullName evidence="2">Transposase</fullName>
    </submittedName>
</protein>
<dbReference type="InterPro" id="IPR012337">
    <property type="entry name" value="RNaseH-like_sf"/>
</dbReference>
<dbReference type="InterPro" id="IPR002559">
    <property type="entry name" value="Transposase_11"/>
</dbReference>
<dbReference type="SUPFAM" id="SSF53098">
    <property type="entry name" value="Ribonuclease H-like"/>
    <property type="match status" value="1"/>
</dbReference>
<organism evidence="2 3">
    <name type="scientific">Motilimonas cestriensis</name>
    <dbReference type="NCBI Taxonomy" id="2742685"/>
    <lineage>
        <taxon>Bacteria</taxon>
        <taxon>Pseudomonadati</taxon>
        <taxon>Pseudomonadota</taxon>
        <taxon>Gammaproteobacteria</taxon>
        <taxon>Alteromonadales</taxon>
        <taxon>Alteromonadales genera incertae sedis</taxon>
        <taxon>Motilimonas</taxon>
    </lineage>
</organism>
<keyword evidence="3" id="KW-1185">Reference proteome</keyword>
<dbReference type="PANTHER" id="PTHR35404">
    <property type="entry name" value="TRANSPOSASE OF TN10"/>
    <property type="match status" value="1"/>
</dbReference>
<feature type="domain" description="Transposase IS4-like" evidence="1">
    <location>
        <begin position="11"/>
        <end position="57"/>
    </location>
</feature>
<feature type="non-terminal residue" evidence="2">
    <location>
        <position position="58"/>
    </location>
</feature>
<dbReference type="PANTHER" id="PTHR35404:SF8">
    <property type="entry name" value="TRANSPOSASE OF TN10"/>
    <property type="match status" value="1"/>
</dbReference>
<evidence type="ECO:0000313" key="3">
    <source>
        <dbReference type="Proteomes" id="UP001201273"/>
    </source>
</evidence>
<dbReference type="Proteomes" id="UP001201273">
    <property type="component" value="Unassembled WGS sequence"/>
</dbReference>
<accession>A0ABS8WI85</accession>
<dbReference type="Pfam" id="PF01609">
    <property type="entry name" value="DDE_Tnp_1"/>
    <property type="match status" value="1"/>
</dbReference>
<evidence type="ECO:0000313" key="2">
    <source>
        <dbReference type="EMBL" id="MCE2597371.1"/>
    </source>
</evidence>
<evidence type="ECO:0000259" key="1">
    <source>
        <dbReference type="Pfam" id="PF01609"/>
    </source>
</evidence>
<reference evidence="2 3" key="1">
    <citation type="journal article" date="2022" name="Environ. Microbiol. Rep.">
        <title>Eco-phylogenetic analyses reveal divergent evolution of vitamin B12 metabolism in the marine bacterial family 'Psychromonadaceae'.</title>
        <authorList>
            <person name="Jin X."/>
            <person name="Yang Y."/>
            <person name="Cao H."/>
            <person name="Gao B."/>
            <person name="Zhao Z."/>
        </authorList>
    </citation>
    <scope>NUCLEOTIDE SEQUENCE [LARGE SCALE GENOMIC DNA]</scope>
    <source>
        <strain evidence="2 3">MKS20</strain>
    </source>
</reference>
<proteinExistence type="predicted"/>
<comment type="caution">
    <text evidence="2">The sequence shown here is derived from an EMBL/GenBank/DDBJ whole genome shotgun (WGS) entry which is preliminary data.</text>
</comment>
<dbReference type="EMBL" id="JAIMJA010000047">
    <property type="protein sequence ID" value="MCE2597371.1"/>
    <property type="molecule type" value="Genomic_DNA"/>
</dbReference>
<dbReference type="RefSeq" id="WP_427901926.1">
    <property type="nucleotide sequence ID" value="NZ_JAIMJA010000047.1"/>
</dbReference>
<gene>
    <name evidence="2" type="ORF">K6Y31_21605</name>
</gene>
<sequence length="58" mass="6758">MDACHQLSPAMFTAKQLVKLYAKRMQIEESFRDLKSPAYGFGLRHCRSRSTKRLDILL</sequence>
<name>A0ABS8WI85_9GAMM</name>